<evidence type="ECO:0000256" key="1">
    <source>
        <dbReference type="ARBA" id="ARBA00000847"/>
    </source>
</evidence>
<feature type="domain" description="Nudix hydrolase" evidence="8">
    <location>
        <begin position="41"/>
        <end position="172"/>
    </location>
</feature>
<comment type="cofactor">
    <cofactor evidence="2">
        <name>Mg(2+)</name>
        <dbReference type="ChEBI" id="CHEBI:18420"/>
    </cofactor>
</comment>
<dbReference type="AlphaFoldDB" id="A0A2U2PBG8"/>
<evidence type="ECO:0000259" key="8">
    <source>
        <dbReference type="PROSITE" id="PS51462"/>
    </source>
</evidence>
<comment type="similarity">
    <text evidence="3">Belongs to the Nudix hydrolase family. NudK subfamily.</text>
</comment>
<keyword evidence="10" id="KW-1185">Reference proteome</keyword>
<evidence type="ECO:0000256" key="7">
    <source>
        <dbReference type="ARBA" id="ARBA00032272"/>
    </source>
</evidence>
<dbReference type="PROSITE" id="PS51462">
    <property type="entry name" value="NUDIX"/>
    <property type="match status" value="1"/>
</dbReference>
<proteinExistence type="inferred from homology"/>
<accession>A0A2U2PBG8</accession>
<dbReference type="OrthoDB" id="9806150at2"/>
<name>A0A2U2PBG8_9SPHI</name>
<dbReference type="GO" id="GO:0016787">
    <property type="term" value="F:hydrolase activity"/>
    <property type="evidence" value="ECO:0007669"/>
    <property type="project" value="UniProtKB-KW"/>
</dbReference>
<dbReference type="GO" id="GO:0005829">
    <property type="term" value="C:cytosol"/>
    <property type="evidence" value="ECO:0007669"/>
    <property type="project" value="TreeGrafter"/>
</dbReference>
<evidence type="ECO:0000313" key="9">
    <source>
        <dbReference type="EMBL" id="PWG78746.1"/>
    </source>
</evidence>
<evidence type="ECO:0000256" key="3">
    <source>
        <dbReference type="ARBA" id="ARBA00007275"/>
    </source>
</evidence>
<dbReference type="PANTHER" id="PTHR11839">
    <property type="entry name" value="UDP/ADP-SUGAR PYROPHOSPHATASE"/>
    <property type="match status" value="1"/>
</dbReference>
<evidence type="ECO:0000313" key="10">
    <source>
        <dbReference type="Proteomes" id="UP000245647"/>
    </source>
</evidence>
<organism evidence="9 10">
    <name type="scientific">Pararcticibacter amylolyticus</name>
    <dbReference type="NCBI Taxonomy" id="2173175"/>
    <lineage>
        <taxon>Bacteria</taxon>
        <taxon>Pseudomonadati</taxon>
        <taxon>Bacteroidota</taxon>
        <taxon>Sphingobacteriia</taxon>
        <taxon>Sphingobacteriales</taxon>
        <taxon>Sphingobacteriaceae</taxon>
        <taxon>Pararcticibacter</taxon>
    </lineage>
</organism>
<dbReference type="GO" id="GO:0006753">
    <property type="term" value="P:nucleoside phosphate metabolic process"/>
    <property type="evidence" value="ECO:0007669"/>
    <property type="project" value="TreeGrafter"/>
</dbReference>
<dbReference type="GO" id="GO:0019693">
    <property type="term" value="P:ribose phosphate metabolic process"/>
    <property type="evidence" value="ECO:0007669"/>
    <property type="project" value="TreeGrafter"/>
</dbReference>
<dbReference type="PANTHER" id="PTHR11839:SF18">
    <property type="entry name" value="NUDIX HYDROLASE DOMAIN-CONTAINING PROTEIN"/>
    <property type="match status" value="1"/>
</dbReference>
<dbReference type="Proteomes" id="UP000245647">
    <property type="component" value="Unassembled WGS sequence"/>
</dbReference>
<dbReference type="CDD" id="cd03424">
    <property type="entry name" value="NUDIX_ADPRase_Nudt5_UGPPase_Nudt14"/>
    <property type="match status" value="1"/>
</dbReference>
<comment type="caution">
    <text evidence="9">The sequence shown here is derived from an EMBL/GenBank/DDBJ whole genome shotgun (WGS) entry which is preliminary data.</text>
</comment>
<dbReference type="SUPFAM" id="SSF55811">
    <property type="entry name" value="Nudix"/>
    <property type="match status" value="1"/>
</dbReference>
<dbReference type="InterPro" id="IPR000086">
    <property type="entry name" value="NUDIX_hydrolase_dom"/>
</dbReference>
<gene>
    <name evidence="9" type="ORF">DDR33_20980</name>
</gene>
<evidence type="ECO:0000256" key="5">
    <source>
        <dbReference type="ARBA" id="ARBA00022801"/>
    </source>
</evidence>
<comment type="catalytic activity">
    <reaction evidence="1">
        <text>GDP-alpha-D-mannose + H2O = alpha-D-mannose 1-phosphate + GMP + 2 H(+)</text>
        <dbReference type="Rhea" id="RHEA:27978"/>
        <dbReference type="ChEBI" id="CHEBI:15377"/>
        <dbReference type="ChEBI" id="CHEBI:15378"/>
        <dbReference type="ChEBI" id="CHEBI:57527"/>
        <dbReference type="ChEBI" id="CHEBI:58115"/>
        <dbReference type="ChEBI" id="CHEBI:58409"/>
    </reaction>
</comment>
<evidence type="ECO:0000256" key="4">
    <source>
        <dbReference type="ARBA" id="ARBA00016377"/>
    </source>
</evidence>
<keyword evidence="5 9" id="KW-0378">Hydrolase</keyword>
<dbReference type="InterPro" id="IPR015797">
    <property type="entry name" value="NUDIX_hydrolase-like_dom_sf"/>
</dbReference>
<reference evidence="9 10" key="1">
    <citation type="submission" date="2018-04" db="EMBL/GenBank/DDBJ databases">
        <title>Pedobacter chongqingensis sp. nov., isolated from a rottenly hemp rope.</title>
        <authorList>
            <person name="Cai Y."/>
        </authorList>
    </citation>
    <scope>NUCLEOTIDE SEQUENCE [LARGE SCALE GENOMIC DNA]</scope>
    <source>
        <strain evidence="9 10">FJ4-8</strain>
    </source>
</reference>
<dbReference type="EMBL" id="QEAS01000021">
    <property type="protein sequence ID" value="PWG78746.1"/>
    <property type="molecule type" value="Genomic_DNA"/>
</dbReference>
<sequence>MLTPWLTLSSQDVSPSKWFPVTRDEVQLPDGTIIDDYYYSPLGGVVMVLPLTPAGEIVLVKQYKHGLKEILLELPGGMQQEGKTIEESALAELEEETGIRASAEQLIPLGRIANNPTKTDQVTWGFLVKNAEFNSQQHFDPTEQIQVITLPAAQVLEMVKNGEIWVTDSVSFLLKASYLHPEIFHSQPFK</sequence>
<protein>
    <recommendedName>
        <fullName evidence="4">GDP-mannose pyrophosphatase</fullName>
    </recommendedName>
    <alternativeName>
        <fullName evidence="6">GDP-mannose hydrolase</fullName>
    </alternativeName>
    <alternativeName>
        <fullName evidence="7">GDPMK</fullName>
    </alternativeName>
</protein>
<dbReference type="Gene3D" id="3.90.79.10">
    <property type="entry name" value="Nucleoside Triphosphate Pyrophosphohydrolase"/>
    <property type="match status" value="1"/>
</dbReference>
<evidence type="ECO:0000256" key="6">
    <source>
        <dbReference type="ARBA" id="ARBA00032162"/>
    </source>
</evidence>
<evidence type="ECO:0000256" key="2">
    <source>
        <dbReference type="ARBA" id="ARBA00001946"/>
    </source>
</evidence>
<dbReference type="Pfam" id="PF00293">
    <property type="entry name" value="NUDIX"/>
    <property type="match status" value="1"/>
</dbReference>